<comment type="caution">
    <text evidence="2">The sequence shown here is derived from an EMBL/GenBank/DDBJ whole genome shotgun (WGS) entry which is preliminary data.</text>
</comment>
<protein>
    <submittedName>
        <fullName evidence="2">Uncharacterized protein</fullName>
    </submittedName>
</protein>
<dbReference type="AlphaFoldDB" id="A0A2S9YBJ5"/>
<feature type="chain" id="PRO_5015399686" evidence="1">
    <location>
        <begin position="21"/>
        <end position="130"/>
    </location>
</feature>
<accession>A0A2S9YBJ5</accession>
<dbReference type="PROSITE" id="PS51257">
    <property type="entry name" value="PROKAR_LIPOPROTEIN"/>
    <property type="match status" value="1"/>
</dbReference>
<gene>
    <name evidence="2" type="ORF">ENSA5_22490</name>
</gene>
<sequence>MNRIYKVLMLVALAGAAACADDGRGAVCEPACAAYGPELPGVGECVAGDCTPTFFECFENTDFSTCRDQCEAVGSVCAENGCADSTYMIYSNLDDCSHPGWVGVIVSRSCDEAIEWQVNTAARCCCEQNL</sequence>
<evidence type="ECO:0000313" key="3">
    <source>
        <dbReference type="Proteomes" id="UP000237968"/>
    </source>
</evidence>
<keyword evidence="1" id="KW-0732">Signal</keyword>
<proteinExistence type="predicted"/>
<evidence type="ECO:0000256" key="1">
    <source>
        <dbReference type="SAM" id="SignalP"/>
    </source>
</evidence>
<keyword evidence="3" id="KW-1185">Reference proteome</keyword>
<reference evidence="2 3" key="1">
    <citation type="submission" date="2018-03" db="EMBL/GenBank/DDBJ databases">
        <title>Draft Genome Sequences of the Obligatory Marine Myxobacteria Enhygromyxa salina SWB005.</title>
        <authorList>
            <person name="Poehlein A."/>
            <person name="Moghaddam J.A."/>
            <person name="Harms H."/>
            <person name="Alanjari M."/>
            <person name="Koenig G.M."/>
            <person name="Daniel R."/>
            <person name="Schaeberle T.F."/>
        </authorList>
    </citation>
    <scope>NUCLEOTIDE SEQUENCE [LARGE SCALE GENOMIC DNA]</scope>
    <source>
        <strain evidence="2 3">SWB005</strain>
    </source>
</reference>
<feature type="signal peptide" evidence="1">
    <location>
        <begin position="1"/>
        <end position="20"/>
    </location>
</feature>
<dbReference type="Proteomes" id="UP000237968">
    <property type="component" value="Unassembled WGS sequence"/>
</dbReference>
<dbReference type="EMBL" id="PVNK01000116">
    <property type="protein sequence ID" value="PRQ02498.1"/>
    <property type="molecule type" value="Genomic_DNA"/>
</dbReference>
<name>A0A2S9YBJ5_9BACT</name>
<organism evidence="2 3">
    <name type="scientific">Enhygromyxa salina</name>
    <dbReference type="NCBI Taxonomy" id="215803"/>
    <lineage>
        <taxon>Bacteria</taxon>
        <taxon>Pseudomonadati</taxon>
        <taxon>Myxococcota</taxon>
        <taxon>Polyangia</taxon>
        <taxon>Nannocystales</taxon>
        <taxon>Nannocystaceae</taxon>
        <taxon>Enhygromyxa</taxon>
    </lineage>
</organism>
<evidence type="ECO:0000313" key="2">
    <source>
        <dbReference type="EMBL" id="PRQ02498.1"/>
    </source>
</evidence>